<dbReference type="EMBL" id="BABT02000150">
    <property type="protein sequence ID" value="GAA98321.1"/>
    <property type="molecule type" value="Genomic_DNA"/>
</dbReference>
<evidence type="ECO:0000313" key="2">
    <source>
        <dbReference type="Proteomes" id="UP000009131"/>
    </source>
</evidence>
<dbReference type="InParanoid" id="G7E661"/>
<keyword evidence="2" id="KW-1185">Reference proteome</keyword>
<reference evidence="1 2" key="1">
    <citation type="journal article" date="2011" name="J. Gen. Appl. Microbiol.">
        <title>Draft genome sequencing of the enigmatic basidiomycete Mixia osmundae.</title>
        <authorList>
            <person name="Nishida H."/>
            <person name="Nagatsuka Y."/>
            <person name="Sugiyama J."/>
        </authorList>
    </citation>
    <scope>NUCLEOTIDE SEQUENCE [LARGE SCALE GENOMIC DNA]</scope>
    <source>
        <strain evidence="2">CBS 9802 / IAM 14324 / JCM 22182 / KY 12970</strain>
    </source>
</reference>
<protein>
    <submittedName>
        <fullName evidence="1">Uncharacterized protein</fullName>
    </submittedName>
</protein>
<proteinExistence type="predicted"/>
<reference evidence="1 2" key="2">
    <citation type="journal article" date="2012" name="Open Biol.">
        <title>Characteristics of nucleosomes and linker DNA regions on the genome of the basidiomycete Mixia osmundae revealed by mono- and dinucleosome mapping.</title>
        <authorList>
            <person name="Nishida H."/>
            <person name="Kondo S."/>
            <person name="Matsumoto T."/>
            <person name="Suzuki Y."/>
            <person name="Yoshikawa H."/>
            <person name="Taylor T.D."/>
            <person name="Sugiyama J."/>
        </authorList>
    </citation>
    <scope>NUCLEOTIDE SEQUENCE [LARGE SCALE GENOMIC DNA]</scope>
    <source>
        <strain evidence="2">CBS 9802 / IAM 14324 / JCM 22182 / KY 12970</strain>
    </source>
</reference>
<comment type="caution">
    <text evidence="1">The sequence shown here is derived from an EMBL/GenBank/DDBJ whole genome shotgun (WGS) entry which is preliminary data.</text>
</comment>
<organism evidence="1 2">
    <name type="scientific">Mixia osmundae (strain CBS 9802 / IAM 14324 / JCM 22182 / KY 12970)</name>
    <dbReference type="NCBI Taxonomy" id="764103"/>
    <lineage>
        <taxon>Eukaryota</taxon>
        <taxon>Fungi</taxon>
        <taxon>Dikarya</taxon>
        <taxon>Basidiomycota</taxon>
        <taxon>Pucciniomycotina</taxon>
        <taxon>Mixiomycetes</taxon>
        <taxon>Mixiales</taxon>
        <taxon>Mixiaceae</taxon>
        <taxon>Mixia</taxon>
    </lineage>
</organism>
<gene>
    <name evidence="1" type="primary">Mo05006</name>
    <name evidence="1" type="ORF">E5Q_05006</name>
</gene>
<name>G7E661_MIXOS</name>
<dbReference type="RefSeq" id="XP_014569164.1">
    <property type="nucleotide sequence ID" value="XM_014713678.1"/>
</dbReference>
<accession>G7E661</accession>
<dbReference type="AlphaFoldDB" id="G7E661"/>
<dbReference type="Proteomes" id="UP000009131">
    <property type="component" value="Unassembled WGS sequence"/>
</dbReference>
<sequence>MFIFVLLFVGLVLAVKPRNIISYAYVIDSGSAVCQYRSGLKDTILTFQVGVLDAKATIYLDNYHVNMAIREPTYVQQITHAATLDLRTDPSSIMLCFRLTLPVVPEDRNMLETSCCEYNWIIDFEASLRLAAKDLRVIKQKLDHKCNKLSPAFCGALQQMRCQAERGSMKRTLVLESPIVKAKTIISVAAKTVTTIVSEPRYLQKNVDTHVKDFPISTDQASFVFDLTMPLNPDNLSELEKHCCEFSWLLSAEASLLATRRSLEMRMQKPIITCKKLSPTVCGGPASMKCDTQVAKLIWPAGRSSVAKAPRPDAKYKYFVFEVGSGSAVCQYTAAGKDEILTFETGLLHASAKCFIPSLNVVLKVYAPAYLTDKATVVADGLSDSTDAMLAKFKVILPIVPRERNALEQACCNYEWNIYMEASLLEPSKNLIVTQQELHHSCTKLNPSLCGAPQHMQCIAMKGKLAWPVPGPPRSSQ</sequence>
<evidence type="ECO:0000313" key="1">
    <source>
        <dbReference type="EMBL" id="GAA98321.1"/>
    </source>
</evidence>
<dbReference type="HOGENOM" id="CLU_572487_0_0_1"/>